<evidence type="ECO:0000313" key="2">
    <source>
        <dbReference type="Proteomes" id="UP001164539"/>
    </source>
</evidence>
<proteinExistence type="predicted"/>
<protein>
    <submittedName>
        <fullName evidence="1">Exocyst complex component SEC5</fullName>
    </submittedName>
</protein>
<evidence type="ECO:0000313" key="1">
    <source>
        <dbReference type="EMBL" id="KAJ4700953.1"/>
    </source>
</evidence>
<gene>
    <name evidence="1" type="ORF">OWV82_024265</name>
</gene>
<name>A0ACC1WPM9_MELAZ</name>
<organism evidence="1 2">
    <name type="scientific">Melia azedarach</name>
    <name type="common">Chinaberry tree</name>
    <dbReference type="NCBI Taxonomy" id="155640"/>
    <lineage>
        <taxon>Eukaryota</taxon>
        <taxon>Viridiplantae</taxon>
        <taxon>Streptophyta</taxon>
        <taxon>Embryophyta</taxon>
        <taxon>Tracheophyta</taxon>
        <taxon>Spermatophyta</taxon>
        <taxon>Magnoliopsida</taxon>
        <taxon>eudicotyledons</taxon>
        <taxon>Gunneridae</taxon>
        <taxon>Pentapetalae</taxon>
        <taxon>rosids</taxon>
        <taxon>malvids</taxon>
        <taxon>Sapindales</taxon>
        <taxon>Meliaceae</taxon>
        <taxon>Melia</taxon>
    </lineage>
</organism>
<reference evidence="1 2" key="1">
    <citation type="journal article" date="2023" name="Science">
        <title>Complex scaffold remodeling in plant triterpene biosynthesis.</title>
        <authorList>
            <person name="De La Pena R."/>
            <person name="Hodgson H."/>
            <person name="Liu J.C."/>
            <person name="Stephenson M.J."/>
            <person name="Martin A.C."/>
            <person name="Owen C."/>
            <person name="Harkess A."/>
            <person name="Leebens-Mack J."/>
            <person name="Jimenez L.E."/>
            <person name="Osbourn A."/>
            <person name="Sattely E.S."/>
        </authorList>
    </citation>
    <scope>NUCLEOTIDE SEQUENCE [LARGE SCALE GENOMIC DNA]</scope>
    <source>
        <strain evidence="2">cv. JPN11</strain>
        <tissue evidence="1">Leaf</tissue>
    </source>
</reference>
<sequence length="1085" mass="122045">MSSDSDEEELLQMALKEQAQREPNYGNPPARKPVANYVQPPKSAATQQKPGRSQAKKDEDEEESEVEMLSISSGDEEVSRDRGVATRNRARGRRDDDGAWDGDEPNCWKRVDEAELARRVREMRETRTAPVAQKFERKPSVIGRMGGLNTLQSLPRGMECIDPLGLGIIDNKTLTLITETSGSTPKSDRDHLDSSFREKFMYFSDNFDAKLFLSRVHQDTSGADLEAGALALKTDLKGRTQQRKQLVKDNFDCFVSCKTTIDDIESKLKRIEEDPEGSGTSHLFMLMQGVSSQANRAFEPLFERQAQAEKIRSVQGMLQRFRTLFNLPSTIRGSISKGEYDLAVREYKKAKSIALPSHVNILKRVLEEVEKVMHEFKGMLYKSMEDPQIDLTNLENTVRLLLELDPESDPVWHYLNVQNNRIRGLFEKCTLDHEARMETLLNEIRERAMSDARWQQIQQDLNQSSDADYTVTLGNIQPIDSLPVELSGEEVDALRGRYIRRLTTVLIHHIPAFWKIALSVFSGKFAKSSQVSTEANLNASANKAEEKADGRYSMHSLDEVAGMLCSTISVYEVKVHSTFRDLEESNILRSYMSDAVKEISKACQAFEGKESAPPVAVMALRTLQAEITKIYIGRLCSWMQGSTDRIAKDETWVPVSILERNKSPYTISFLPLAFRSIIKSAMDQISLMIQSLRSEATKSEDMFAQLQEIQESVRLSFLNRFLDFAGNLEHIASELSQNKSSKDRQHLQNGYSSEPCTESLSDLPGSVVDPHQRLLIVLSNIGYCKDELCYELYNKYKHIWLHSREKDQEGADIQDLVMSFSGLEEKVLEQYTFAKANLIRTAATAFLLDSGIQWGAAPAVKGVRDVAVELLHTLVAVHAEVFAGAKPLLDKTLGILVEGLIDTFLSLFDGNQSNNLKSLDANGFCQLMLELEYFETILNPYFTHDARESLKTLQGVLLEKATESVAEAAENPGHHRRPTRGSEDALADDRQQGMTVSPDDLIAHAQQYSTELLQAELERTRINTACFVESIPLDSVPEPAKVAYAFRGSMDASSNTNYTSMNSPSRNYRGAQSVGSPSFSRHRRR</sequence>
<accession>A0ACC1WPM9</accession>
<comment type="caution">
    <text evidence="1">The sequence shown here is derived from an EMBL/GenBank/DDBJ whole genome shotgun (WGS) entry which is preliminary data.</text>
</comment>
<dbReference type="Proteomes" id="UP001164539">
    <property type="component" value="Chromosome 14"/>
</dbReference>
<keyword evidence="2" id="KW-1185">Reference proteome</keyword>
<dbReference type="EMBL" id="CM051407">
    <property type="protein sequence ID" value="KAJ4700953.1"/>
    <property type="molecule type" value="Genomic_DNA"/>
</dbReference>